<name>A0A372M8Z2_9ACTN</name>
<dbReference type="SUPFAM" id="SSF110849">
    <property type="entry name" value="ParB/Sulfiredoxin"/>
    <property type="match status" value="1"/>
</dbReference>
<evidence type="ECO:0000313" key="4">
    <source>
        <dbReference type="Proteomes" id="UP000263094"/>
    </source>
</evidence>
<dbReference type="AlphaFoldDB" id="A0A372M8Z2"/>
<evidence type="ECO:0000313" key="3">
    <source>
        <dbReference type="EMBL" id="RFU86767.1"/>
    </source>
</evidence>
<feature type="domain" description="ParB-like N-terminal" evidence="2">
    <location>
        <begin position="76"/>
        <end position="160"/>
    </location>
</feature>
<gene>
    <name evidence="3" type="ORF">DY218_10355</name>
</gene>
<comment type="caution">
    <text evidence="3">The sequence shown here is derived from an EMBL/GenBank/DDBJ whole genome shotgun (WGS) entry which is preliminary data.</text>
</comment>
<dbReference type="InterPro" id="IPR036086">
    <property type="entry name" value="ParB/Sulfiredoxin_sf"/>
</dbReference>
<sequence>MHSSCALLPFCCLCSYLWLLLAFLPLRTTAVRQRGVNSQPALTATAGGAQPMISTAEAPRSPFPFDLPGGLATTTVRVPTDTLLDADSPRLSGVDEDHVRALAETDEALPPIIVHRSTMRVIDGMHRLHALRLNKAPAVEVIYFDGTERDAFLLAVESNIKHGLPLTLSDRRESARRILSAFPEWSDRAIAAKSGLSGKTVGALRRSAGGELAQPAVRVGRDGRIRPLSPAEGRLKAGELLAREPAAPLREIAKFAGVSVETARDVRERLSRGEGPVPARRAEKHTEVPRVPRRAAVAVADPLTHLDSLRRDPAVKYSDTGRVMIRWLETRLIRKSDARLVLDAPVHQSMKIAAMARACAAYWEDIADRLEQRGSECA</sequence>
<evidence type="ECO:0000259" key="2">
    <source>
        <dbReference type="SMART" id="SM00470"/>
    </source>
</evidence>
<organism evidence="3 4">
    <name type="scientific">Streptomyces triticagri</name>
    <dbReference type="NCBI Taxonomy" id="2293568"/>
    <lineage>
        <taxon>Bacteria</taxon>
        <taxon>Bacillati</taxon>
        <taxon>Actinomycetota</taxon>
        <taxon>Actinomycetes</taxon>
        <taxon>Kitasatosporales</taxon>
        <taxon>Streptomycetaceae</taxon>
        <taxon>Streptomyces</taxon>
    </lineage>
</organism>
<protein>
    <recommendedName>
        <fullName evidence="2">ParB-like N-terminal domain-containing protein</fullName>
    </recommendedName>
</protein>
<feature type="region of interest" description="Disordered" evidence="1">
    <location>
        <begin position="267"/>
        <end position="288"/>
    </location>
</feature>
<dbReference type="EMBL" id="QUAK01000056">
    <property type="protein sequence ID" value="RFU86767.1"/>
    <property type="molecule type" value="Genomic_DNA"/>
</dbReference>
<proteinExistence type="predicted"/>
<accession>A0A372M8Z2</accession>
<keyword evidence="4" id="KW-1185">Reference proteome</keyword>
<evidence type="ECO:0000256" key="1">
    <source>
        <dbReference type="SAM" id="MobiDB-lite"/>
    </source>
</evidence>
<dbReference type="Proteomes" id="UP000263094">
    <property type="component" value="Unassembled WGS sequence"/>
</dbReference>
<dbReference type="Gene3D" id="3.90.1530.10">
    <property type="entry name" value="Conserved hypothetical protein from pyrococcus furiosus pfu- 392566-001, ParB domain"/>
    <property type="match status" value="1"/>
</dbReference>
<dbReference type="SMART" id="SM00470">
    <property type="entry name" value="ParB"/>
    <property type="match status" value="1"/>
</dbReference>
<dbReference type="InterPro" id="IPR003115">
    <property type="entry name" value="ParB_N"/>
</dbReference>
<reference evidence="3 4" key="1">
    <citation type="submission" date="2018-08" db="EMBL/GenBank/DDBJ databases">
        <title>Isolation, diversity and antifungal activity of Actinobacteria from wheat.</title>
        <authorList>
            <person name="Han C."/>
        </authorList>
    </citation>
    <scope>NUCLEOTIDE SEQUENCE [LARGE SCALE GENOMIC DNA]</scope>
    <source>
        <strain evidence="3 4">NEAU-YY421</strain>
    </source>
</reference>